<evidence type="ECO:0000256" key="3">
    <source>
        <dbReference type="ARBA" id="ARBA00012584"/>
    </source>
</evidence>
<comment type="caution">
    <text evidence="16">The sequence shown here is derived from an EMBL/GenBank/DDBJ whole genome shotgun (WGS) entry which is preliminary data.</text>
</comment>
<evidence type="ECO:0000256" key="4">
    <source>
        <dbReference type="ARBA" id="ARBA00015492"/>
    </source>
</evidence>
<dbReference type="InterPro" id="IPR005145">
    <property type="entry name" value="Sua5_C"/>
</dbReference>
<keyword evidence="6" id="KW-0808">Transferase</keyword>
<dbReference type="InterPro" id="IPR017945">
    <property type="entry name" value="DHBP_synth_RibB-like_a/b_dom"/>
</dbReference>
<keyword evidence="10" id="KW-0067">ATP-binding</keyword>
<dbReference type="FunFam" id="3.90.870.10:FF:000008">
    <property type="entry name" value="Threonylcarbamoyl-AMP synthase"/>
    <property type="match status" value="1"/>
</dbReference>
<sequence>MGSSFSNQILPKRKLVIFSKPKFHFQFARPQRALVFPAAPLTTHYQHFHHSNNNTTIESTTQIKMKTRILKVPLSSPGENKSQQQELGSWSPSQPPLQTWSIPLFTSPPEEHHPLAIAATALKSSNLPVAFPTETVYGLGADATRSEAVRGIYAAKGRPSDNPLIVHVPDLDMLKRFLPDTGLPEIYKEMITKFWPGPLTILLPVPTGKGGILAPEVTAGLETFGVRMPASALARTLIKLVGNPLAAPSANASTRPSPTKAEHVLEDLEGRIELILDGGDCSVGVESTVVDGLCSPPVVLRPGGVGIEELKKCKGWEGVVKGYKDHSEVGDKNGTPRAPGMKYKHYSPRARVVLFEGGKRLEKGDVKGGGGETVAFIRTGKWREVAGGSRSSKVEERIRGEGEEGGSFVVKQGVLLDEDGKEITKLLDVDLGQDVKGVAHGLFAALRELDRLGADVIFVEGVSDGDDIAAAVMNRLRKAASEIRH</sequence>
<dbReference type="GO" id="GO:0061710">
    <property type="term" value="F:L-threonylcarbamoyladenylate synthase"/>
    <property type="evidence" value="ECO:0007669"/>
    <property type="project" value="UniProtKB-EC"/>
</dbReference>
<evidence type="ECO:0000256" key="14">
    <source>
        <dbReference type="SAM" id="MobiDB-lite"/>
    </source>
</evidence>
<keyword evidence="8" id="KW-0548">Nucleotidyltransferase</keyword>
<feature type="region of interest" description="Disordered" evidence="14">
    <location>
        <begin position="74"/>
        <end position="94"/>
    </location>
</feature>
<dbReference type="GO" id="GO:0003725">
    <property type="term" value="F:double-stranded RNA binding"/>
    <property type="evidence" value="ECO:0007669"/>
    <property type="project" value="InterPro"/>
</dbReference>
<evidence type="ECO:0000256" key="1">
    <source>
        <dbReference type="ARBA" id="ARBA00004496"/>
    </source>
</evidence>
<dbReference type="EMBL" id="MU865330">
    <property type="protein sequence ID" value="KAK4227473.1"/>
    <property type="molecule type" value="Genomic_DNA"/>
</dbReference>
<evidence type="ECO:0000256" key="5">
    <source>
        <dbReference type="ARBA" id="ARBA00022490"/>
    </source>
</evidence>
<dbReference type="PROSITE" id="PS51163">
    <property type="entry name" value="YRDC"/>
    <property type="match status" value="1"/>
</dbReference>
<dbReference type="Proteomes" id="UP001301958">
    <property type="component" value="Unassembled WGS sequence"/>
</dbReference>
<dbReference type="PANTHER" id="PTHR17490:SF16">
    <property type="entry name" value="THREONYLCARBAMOYL-AMP SYNTHASE"/>
    <property type="match status" value="1"/>
</dbReference>
<dbReference type="InterPro" id="IPR050156">
    <property type="entry name" value="TC-AMP_synthase_SUA5"/>
</dbReference>
<reference evidence="16" key="2">
    <citation type="submission" date="2023-05" db="EMBL/GenBank/DDBJ databases">
        <authorList>
            <consortium name="Lawrence Berkeley National Laboratory"/>
            <person name="Steindorff A."/>
            <person name="Hensen N."/>
            <person name="Bonometti L."/>
            <person name="Westerberg I."/>
            <person name="Brannstrom I.O."/>
            <person name="Guillou S."/>
            <person name="Cros-Aarteil S."/>
            <person name="Calhoun S."/>
            <person name="Haridas S."/>
            <person name="Kuo A."/>
            <person name="Mondo S."/>
            <person name="Pangilinan J."/>
            <person name="Riley R."/>
            <person name="Labutti K."/>
            <person name="Andreopoulos B."/>
            <person name="Lipzen A."/>
            <person name="Chen C."/>
            <person name="Yanf M."/>
            <person name="Daum C."/>
            <person name="Ng V."/>
            <person name="Clum A."/>
            <person name="Ohm R."/>
            <person name="Martin F."/>
            <person name="Silar P."/>
            <person name="Natvig D."/>
            <person name="Lalanne C."/>
            <person name="Gautier V."/>
            <person name="Ament-Velasquez S.L."/>
            <person name="Kruys A."/>
            <person name="Hutchinson M.I."/>
            <person name="Powell A.J."/>
            <person name="Barry K."/>
            <person name="Miller A.N."/>
            <person name="Grigoriev I.V."/>
            <person name="Debuchy R."/>
            <person name="Gladieux P."/>
            <person name="Thoren M.H."/>
            <person name="Johannesson H."/>
        </authorList>
    </citation>
    <scope>NUCLEOTIDE SEQUENCE</scope>
    <source>
        <strain evidence="16">CBS 990.96</strain>
    </source>
</reference>
<keyword evidence="5" id="KW-0963">Cytoplasm</keyword>
<comment type="function">
    <text evidence="13">Required for the formation of a threonylcarbamoyl group on adenosine at position 37 (t(6)A37) in tRNAs that read codons beginning with adenine. Likely catalyzes the conversion of L-threonine, HCO(3)(-)/CO(2) and ATP to give threonylcarbamoyl-AMP (TC-AMP) as the acyladenylate intermediate, with the release of diphosphate. Required for normal translation, by ensuring translation fidelity at the level of codon recognition, appropriate translation initiation selection and maintenance of reading frame. Also involved in telomere replication. Binds to single-stranded telomeric (ssTG) DNA and positively regulates telomere length.</text>
</comment>
<evidence type="ECO:0000256" key="8">
    <source>
        <dbReference type="ARBA" id="ARBA00022695"/>
    </source>
</evidence>
<comment type="subcellular location">
    <subcellularLocation>
        <location evidence="1">Cytoplasm</location>
    </subcellularLocation>
</comment>
<reference evidence="16" key="1">
    <citation type="journal article" date="2023" name="Mol. Phylogenet. Evol.">
        <title>Genome-scale phylogeny and comparative genomics of the fungal order Sordariales.</title>
        <authorList>
            <person name="Hensen N."/>
            <person name="Bonometti L."/>
            <person name="Westerberg I."/>
            <person name="Brannstrom I.O."/>
            <person name="Guillou S."/>
            <person name="Cros-Aarteil S."/>
            <person name="Calhoun S."/>
            <person name="Haridas S."/>
            <person name="Kuo A."/>
            <person name="Mondo S."/>
            <person name="Pangilinan J."/>
            <person name="Riley R."/>
            <person name="LaButti K."/>
            <person name="Andreopoulos B."/>
            <person name="Lipzen A."/>
            <person name="Chen C."/>
            <person name="Yan M."/>
            <person name="Daum C."/>
            <person name="Ng V."/>
            <person name="Clum A."/>
            <person name="Steindorff A."/>
            <person name="Ohm R.A."/>
            <person name="Martin F."/>
            <person name="Silar P."/>
            <person name="Natvig D.O."/>
            <person name="Lalanne C."/>
            <person name="Gautier V."/>
            <person name="Ament-Velasquez S.L."/>
            <person name="Kruys A."/>
            <person name="Hutchinson M.I."/>
            <person name="Powell A.J."/>
            <person name="Barry K."/>
            <person name="Miller A.N."/>
            <person name="Grigoriev I.V."/>
            <person name="Debuchy R."/>
            <person name="Gladieux P."/>
            <person name="Hiltunen Thoren M."/>
            <person name="Johannesson H."/>
        </authorList>
    </citation>
    <scope>NUCLEOTIDE SEQUENCE</scope>
    <source>
        <strain evidence="16">CBS 990.96</strain>
    </source>
</reference>
<evidence type="ECO:0000256" key="2">
    <source>
        <dbReference type="ARBA" id="ARBA00007663"/>
    </source>
</evidence>
<accession>A0AAN7BQ39</accession>
<evidence type="ECO:0000256" key="13">
    <source>
        <dbReference type="ARBA" id="ARBA00056339"/>
    </source>
</evidence>
<proteinExistence type="inferred from homology"/>
<dbReference type="NCBIfam" id="TIGR00057">
    <property type="entry name" value="L-threonylcarbamoyladenylate synthase"/>
    <property type="match status" value="1"/>
</dbReference>
<keyword evidence="7" id="KW-0819">tRNA processing</keyword>
<dbReference type="Gene3D" id="3.90.870.10">
    <property type="entry name" value="DHBP synthase"/>
    <property type="match status" value="1"/>
</dbReference>
<comment type="similarity">
    <text evidence="2">Belongs to the SUA5 family.</text>
</comment>
<evidence type="ECO:0000256" key="7">
    <source>
        <dbReference type="ARBA" id="ARBA00022694"/>
    </source>
</evidence>
<evidence type="ECO:0000313" key="16">
    <source>
        <dbReference type="EMBL" id="KAK4227473.1"/>
    </source>
</evidence>
<dbReference type="InterPro" id="IPR006070">
    <property type="entry name" value="Sua5-like_dom"/>
</dbReference>
<dbReference type="SUPFAM" id="SSF55821">
    <property type="entry name" value="YrdC/RibB"/>
    <property type="match status" value="1"/>
</dbReference>
<dbReference type="PANTHER" id="PTHR17490">
    <property type="entry name" value="SUA5"/>
    <property type="match status" value="1"/>
</dbReference>
<dbReference type="Pfam" id="PF01300">
    <property type="entry name" value="Sua5_yciO_yrdC"/>
    <property type="match status" value="1"/>
</dbReference>
<dbReference type="InterPro" id="IPR038385">
    <property type="entry name" value="Sua5/YwlC_C"/>
</dbReference>
<dbReference type="GO" id="GO:0006450">
    <property type="term" value="P:regulation of translational fidelity"/>
    <property type="evidence" value="ECO:0007669"/>
    <property type="project" value="TreeGrafter"/>
</dbReference>
<organism evidence="16 17">
    <name type="scientific">Podospora fimiseda</name>
    <dbReference type="NCBI Taxonomy" id="252190"/>
    <lineage>
        <taxon>Eukaryota</taxon>
        <taxon>Fungi</taxon>
        <taxon>Dikarya</taxon>
        <taxon>Ascomycota</taxon>
        <taxon>Pezizomycotina</taxon>
        <taxon>Sordariomycetes</taxon>
        <taxon>Sordariomycetidae</taxon>
        <taxon>Sordariales</taxon>
        <taxon>Podosporaceae</taxon>
        <taxon>Podospora</taxon>
    </lineage>
</organism>
<dbReference type="GO" id="GO:0002949">
    <property type="term" value="P:tRNA threonylcarbamoyladenosine modification"/>
    <property type="evidence" value="ECO:0007669"/>
    <property type="project" value="UniProtKB-ARBA"/>
</dbReference>
<evidence type="ECO:0000313" key="17">
    <source>
        <dbReference type="Proteomes" id="UP001301958"/>
    </source>
</evidence>
<evidence type="ECO:0000256" key="12">
    <source>
        <dbReference type="ARBA" id="ARBA00048366"/>
    </source>
</evidence>
<feature type="domain" description="YrdC-like" evidence="15">
    <location>
        <begin position="112"/>
        <end position="305"/>
    </location>
</feature>
<evidence type="ECO:0000256" key="11">
    <source>
        <dbReference type="ARBA" id="ARBA00029774"/>
    </source>
</evidence>
<keyword evidence="17" id="KW-1185">Reference proteome</keyword>
<evidence type="ECO:0000256" key="9">
    <source>
        <dbReference type="ARBA" id="ARBA00022741"/>
    </source>
</evidence>
<dbReference type="EC" id="2.7.7.87" evidence="3"/>
<evidence type="ECO:0000256" key="10">
    <source>
        <dbReference type="ARBA" id="ARBA00022840"/>
    </source>
</evidence>
<evidence type="ECO:0000259" key="15">
    <source>
        <dbReference type="PROSITE" id="PS51163"/>
    </source>
</evidence>
<dbReference type="GO" id="GO:0000049">
    <property type="term" value="F:tRNA binding"/>
    <property type="evidence" value="ECO:0007669"/>
    <property type="project" value="TreeGrafter"/>
</dbReference>
<keyword evidence="9" id="KW-0547">Nucleotide-binding</keyword>
<dbReference type="Pfam" id="PF03481">
    <property type="entry name" value="Sua5_C"/>
    <property type="match status" value="1"/>
</dbReference>
<dbReference type="GO" id="GO:0005737">
    <property type="term" value="C:cytoplasm"/>
    <property type="evidence" value="ECO:0007669"/>
    <property type="project" value="UniProtKB-SubCell"/>
</dbReference>
<protein>
    <recommendedName>
        <fullName evidence="4">Threonylcarbamoyl-AMP synthase</fullName>
        <ecNumber evidence="3">2.7.7.87</ecNumber>
    </recommendedName>
    <alternativeName>
        <fullName evidence="11">L-threonylcarbamoyladenylate synthase</fullName>
    </alternativeName>
</protein>
<dbReference type="GO" id="GO:0005524">
    <property type="term" value="F:ATP binding"/>
    <property type="evidence" value="ECO:0007669"/>
    <property type="project" value="UniProtKB-KW"/>
</dbReference>
<gene>
    <name evidence="16" type="ORF">QBC38DRAFT_477503</name>
</gene>
<evidence type="ECO:0000256" key="6">
    <source>
        <dbReference type="ARBA" id="ARBA00022679"/>
    </source>
</evidence>
<comment type="catalytic activity">
    <reaction evidence="12">
        <text>L-threonine + hydrogencarbonate + ATP = L-threonylcarbamoyladenylate + diphosphate + H2O</text>
        <dbReference type="Rhea" id="RHEA:36407"/>
        <dbReference type="ChEBI" id="CHEBI:15377"/>
        <dbReference type="ChEBI" id="CHEBI:17544"/>
        <dbReference type="ChEBI" id="CHEBI:30616"/>
        <dbReference type="ChEBI" id="CHEBI:33019"/>
        <dbReference type="ChEBI" id="CHEBI:57926"/>
        <dbReference type="ChEBI" id="CHEBI:73682"/>
        <dbReference type="EC" id="2.7.7.87"/>
    </reaction>
</comment>
<feature type="compositionally biased region" description="Polar residues" evidence="14">
    <location>
        <begin position="77"/>
        <end position="94"/>
    </location>
</feature>
<dbReference type="AlphaFoldDB" id="A0AAN7BQ39"/>
<name>A0AAN7BQ39_9PEZI</name>
<dbReference type="Gene3D" id="3.40.50.11030">
    <property type="entry name" value="Threonylcarbamoyl-AMP synthase, C-terminal domain"/>
    <property type="match status" value="1"/>
</dbReference>